<evidence type="ECO:0000313" key="4">
    <source>
        <dbReference type="Proteomes" id="UP000276437"/>
    </source>
</evidence>
<dbReference type="EMBL" id="AP018449">
    <property type="protein sequence ID" value="BBB91662.1"/>
    <property type="molecule type" value="Genomic_DNA"/>
</dbReference>
<organism evidence="3 4">
    <name type="scientific">Methylomusa anaerophila</name>
    <dbReference type="NCBI Taxonomy" id="1930071"/>
    <lineage>
        <taxon>Bacteria</taxon>
        <taxon>Bacillati</taxon>
        <taxon>Bacillota</taxon>
        <taxon>Negativicutes</taxon>
        <taxon>Selenomonadales</taxon>
        <taxon>Sporomusaceae</taxon>
        <taxon>Methylomusa</taxon>
    </lineage>
</organism>
<dbReference type="KEGG" id="mana:MAMMFC1_02346"/>
<dbReference type="OrthoDB" id="9816462at2"/>
<gene>
    <name evidence="3" type="ORF">MAMMFC1_02346</name>
</gene>
<dbReference type="InterPro" id="IPR019734">
    <property type="entry name" value="TPR_rpt"/>
</dbReference>
<dbReference type="Proteomes" id="UP000276437">
    <property type="component" value="Chromosome"/>
</dbReference>
<evidence type="ECO:0000256" key="1">
    <source>
        <dbReference type="ARBA" id="ARBA00022737"/>
    </source>
</evidence>
<keyword evidence="2" id="KW-0802">TPR repeat</keyword>
<keyword evidence="4" id="KW-1185">Reference proteome</keyword>
<evidence type="ECO:0000256" key="2">
    <source>
        <dbReference type="ARBA" id="ARBA00022803"/>
    </source>
</evidence>
<dbReference type="RefSeq" id="WP_126308652.1">
    <property type="nucleotide sequence ID" value="NZ_AP018449.1"/>
</dbReference>
<dbReference type="InterPro" id="IPR011990">
    <property type="entry name" value="TPR-like_helical_dom_sf"/>
</dbReference>
<dbReference type="SUPFAM" id="SSF48439">
    <property type="entry name" value="Protein prenylyltransferase"/>
    <property type="match status" value="2"/>
</dbReference>
<dbReference type="SMART" id="SM00028">
    <property type="entry name" value="TPR"/>
    <property type="match status" value="7"/>
</dbReference>
<protein>
    <submittedName>
        <fullName evidence="3">Photosystem I assembly protein Ycf3</fullName>
    </submittedName>
</protein>
<proteinExistence type="predicted"/>
<evidence type="ECO:0000313" key="3">
    <source>
        <dbReference type="EMBL" id="BBB91662.1"/>
    </source>
</evidence>
<keyword evidence="1" id="KW-0677">Repeat</keyword>
<dbReference type="PANTHER" id="PTHR44943">
    <property type="entry name" value="CELLULOSE SYNTHASE OPERON PROTEIN C"/>
    <property type="match status" value="1"/>
</dbReference>
<dbReference type="PANTHER" id="PTHR44943:SF4">
    <property type="entry name" value="TPR REPEAT-CONTAINING PROTEIN MJ0798"/>
    <property type="match status" value="1"/>
</dbReference>
<dbReference type="Gene3D" id="1.25.40.10">
    <property type="entry name" value="Tetratricopeptide repeat domain"/>
    <property type="match status" value="2"/>
</dbReference>
<dbReference type="InterPro" id="IPR051685">
    <property type="entry name" value="Ycf3/AcsC/BcsC/TPR_MFPF"/>
</dbReference>
<sequence>MDFSENIEVDFEDEDEDRKLNSFSNRVVPIRIFIEALHKDDYSGKTIYFHGNGGNGKSLLLAYLHKNFCKRVDNATWIIIKDLDDEALRDRLLTTPVTALTGSGLLSRQFPAWKLLDSNKTKCESVPSVLIDFGELTNEVQPQNPFSATCYMRKMLAGKNLRFVLFDYAYVLYLTRIGKLNEGLVKSVICDGAIDEILEFAKASSELLPGSSIVLKLLQRAISDKMFLYFKQRKVDEQFLTQLRNIKSNSELEKRMPYLFALDLVASMRSADSPPRLVLFFDTHEKLWLTQRDLSPVEYFRKDAWLRIMLNVLQTSGRIVTVVAGREPPRWSEAHKNAIPADRIIAHPVGLIPLADARESLEKRGIYDVALREAIVRYTEVEQGEVHPMYLGICADAVHARLEKGIAISPDDFKTVVSPEKLGEEVLLRLLSDVAGTLQPAIIALSVCRSFNYAIFRELAQKSLGSSGDRPVFEQVLTKYSFVKKLSGGYYQIHQLVRKLIEEVTEHDGEIRANREVLEHYFLALAQNGDEVACVEAIYYANQLDPGRGVDEWLVTFRDRLERCQWELCGKLSELSQELTFVTSTGLAEAMQLMGQYYQRISFYTDAKIKYLSALSHIDAQSDGDQIDAGLLAQRCAILNNMVDMLSYLSEHKQAAEYFQMALSAYQEALQRLGSEAEFYSGKGEVLCIYGYAQERLSDMVAAEKMYIAAVEACDQALLLDQTCVDGHKNKARALRRLSEFQGNNGRGDEAAEAISSALNCVEEALRLQPDKADLYRLKGMVLAAIGNHYQAAGKIAKAKAAYEEAGKWIDQSLAIAPKNEQAIFEKGIIFCNIAELLTEGQTKKEAELFLNQGIDCYRDALIIAPQSAWVHCQQATALQRIANLRALEKRLAEAMVFYQSAVQSIDNALKIAPNEAWLWNIKGTCLRDLGMVQNEGGDGEMALESFQEAYRCCDKAVNLTPQFASAHINKGDSLHLLSKLGSGPLALEQLLQAVASYGQASQIDPKNFYAYFSAGISLLDFAELQNVFSETALDSVVQSAECFDKALWLNPNDIEANLYKGWALLECGRILKAVGRSGEAEIAYSGAIDSYGIVLRLNPGNESANRNIQWIFEQIKGTVLAEKLAAKAARDALAQIYLIDEQHFRKPLDLGLAPVDEEQAQRFLADICATESPELSAVLATVLPFSEEYRLYQYTDRSTGSAAVYYYLYKPGDARLLNWTFAPLQEMIANGALVLKQETIIPYVRFFAYFVRVEFGNFIFVESSEDIVWRPEASEQDRFKINQHLRPLAFIEEDDEAFWLNGMMLMKDVLVNVDIVIPKKPISIKNGINGQMVDIPNGFVVPVNEKYIYRDMKVALPPGSEKFFETITKNLRANVASHDLNDEQRYRIPLNLGLKSVSEKEAGQFLEDIYAPESPEQSEIKVAKLPFYEEYRLYQYTDKTVEPAAVYYYLYKPGDARLLNWTNAPIYLLNEDGAFKLTIETVIDYAKFFFYFVRGDLGMFIIVEKPQDLVWLPEAMEEEKAAVENLLMPVTYKGIDEKNRYVLSCTIIFKDALFRSDIIIAREDIKLIDPDTNEEIEMKKGELLLANEELLCEEQQVPLQPPPDSVKARKLAANKAREDVCHGSEAEKYYRTQVDFGLAPVSEQEAKRFLEDIYAPDLSNISVVQAAALPFFRRRKLYQYIDKTFEPAYVYYYLYKPGDARLMNWTTESIKGLVTEEFKLEPSTVIPYVRFYNFFVRGQNNQFIIVEKPEDIVWQSEATEEDQVELNRHLIPLAYLGMDDKYYLLKGTGLIKDMLFRLELRIPSENMTIINPDTDLPMELEPGIVIFANEQLVAKDLKVAMHDFLR</sequence>
<name>A0A348AKR4_9FIRM</name>
<accession>A0A348AKR4</accession>
<reference evidence="3 4" key="1">
    <citation type="journal article" date="2018" name="Int. J. Syst. Evol. Microbiol.">
        <title>Methylomusa anaerophila gen. nov., sp. nov., an anaerobic methanol-utilizing bacterium isolated from a microbial fuel cell.</title>
        <authorList>
            <person name="Amano N."/>
            <person name="Yamamuro A."/>
            <person name="Miyahara M."/>
            <person name="Kouzuma A."/>
            <person name="Abe T."/>
            <person name="Watanabe K."/>
        </authorList>
    </citation>
    <scope>NUCLEOTIDE SEQUENCE [LARGE SCALE GENOMIC DNA]</scope>
    <source>
        <strain evidence="3 4">MMFC1</strain>
    </source>
</reference>